<evidence type="ECO:0000256" key="3">
    <source>
        <dbReference type="ARBA" id="ARBA00022723"/>
    </source>
</evidence>
<organism evidence="9 10">
    <name type="scientific">Ditylenchus dipsaci</name>
    <dbReference type="NCBI Taxonomy" id="166011"/>
    <lineage>
        <taxon>Eukaryota</taxon>
        <taxon>Metazoa</taxon>
        <taxon>Ecdysozoa</taxon>
        <taxon>Nematoda</taxon>
        <taxon>Chromadorea</taxon>
        <taxon>Rhabditida</taxon>
        <taxon>Tylenchina</taxon>
        <taxon>Tylenchomorpha</taxon>
        <taxon>Sphaerularioidea</taxon>
        <taxon>Anguinidae</taxon>
        <taxon>Anguininae</taxon>
        <taxon>Ditylenchus</taxon>
    </lineage>
</organism>
<keyword evidence="2" id="KW-0645">Protease</keyword>
<keyword evidence="7" id="KW-0812">Transmembrane</keyword>
<keyword evidence="6" id="KW-0482">Metalloprotease</keyword>
<evidence type="ECO:0000256" key="4">
    <source>
        <dbReference type="ARBA" id="ARBA00022801"/>
    </source>
</evidence>
<feature type="transmembrane region" description="Helical" evidence="7">
    <location>
        <begin position="162"/>
        <end position="182"/>
    </location>
</feature>
<dbReference type="AlphaFoldDB" id="A0A915CZP8"/>
<keyword evidence="5" id="KW-0862">Zinc</keyword>
<dbReference type="Proteomes" id="UP000887574">
    <property type="component" value="Unplaced"/>
</dbReference>
<evidence type="ECO:0000259" key="8">
    <source>
        <dbReference type="Pfam" id="PF01435"/>
    </source>
</evidence>
<dbReference type="InterPro" id="IPR001915">
    <property type="entry name" value="Peptidase_M48"/>
</dbReference>
<proteinExistence type="predicted"/>
<evidence type="ECO:0000256" key="6">
    <source>
        <dbReference type="ARBA" id="ARBA00023049"/>
    </source>
</evidence>
<feature type="transmembrane region" description="Helical" evidence="7">
    <location>
        <begin position="188"/>
        <end position="209"/>
    </location>
</feature>
<name>A0A915CZP8_9BILA</name>
<evidence type="ECO:0000256" key="5">
    <source>
        <dbReference type="ARBA" id="ARBA00022833"/>
    </source>
</evidence>
<feature type="transmembrane region" description="Helical" evidence="7">
    <location>
        <begin position="98"/>
        <end position="116"/>
    </location>
</feature>
<dbReference type="PANTHER" id="PTHR10120">
    <property type="entry name" value="CAAX PRENYL PROTEASE 1"/>
    <property type="match status" value="1"/>
</dbReference>
<reference evidence="10" key="1">
    <citation type="submission" date="2022-11" db="UniProtKB">
        <authorList>
            <consortium name="WormBaseParasite"/>
        </authorList>
    </citation>
    <scope>IDENTIFICATION</scope>
</reference>
<dbReference type="Gene3D" id="3.30.2010.10">
    <property type="entry name" value="Metalloproteases ('zincins'), catalytic domain"/>
    <property type="match status" value="1"/>
</dbReference>
<evidence type="ECO:0000313" key="10">
    <source>
        <dbReference type="WBParaSite" id="jg13859"/>
    </source>
</evidence>
<evidence type="ECO:0000256" key="2">
    <source>
        <dbReference type="ARBA" id="ARBA00022670"/>
    </source>
</evidence>
<dbReference type="GO" id="GO:0046872">
    <property type="term" value="F:metal ion binding"/>
    <property type="evidence" value="ECO:0007669"/>
    <property type="project" value="UniProtKB-KW"/>
</dbReference>
<evidence type="ECO:0000256" key="7">
    <source>
        <dbReference type="SAM" id="Phobius"/>
    </source>
</evidence>
<dbReference type="Pfam" id="PF01435">
    <property type="entry name" value="Peptidase_M48"/>
    <property type="match status" value="1"/>
</dbReference>
<protein>
    <submittedName>
        <fullName evidence="10">Peptidase M48 domain-containing protein</fullName>
    </submittedName>
</protein>
<sequence length="469" mass="53813">MKLDTKLVLPTTTYPIQKQQPSLFLQIVQFIKAKPKILWLLLLLRTAKLGWDFYLNYRQISLMLSLTKQPTLQAARFVMVELNVVETFQYQSYWSNNYHLLLEAIVIWAAVVSNFVPWVWNMLGICICRVKMLFAYLFCCCAPGENEEKSDCPEVGEIEHTVVLLILLNSYTLLLPLFEFNLNGVTSAFFAFIVLTVGAWQFATTIFIVRKGEIAMKWLYICNDVVAPPFSIRYKFPDCPLRKEIDNFAQKVGFPLDNIYFTPELNRNAYAAGVRLSERIVFTAGLIGYTLHQSWDDGESPIVYIGNETEQELNQQEILAVFGHEMGHWNLNHVLHRLIFDAFNTTVLVSLVAMFYKSETLFLAFGFRKQRPLIIAVGIVVFFIAVPYTEVMNLLLNWFKQRDEYAADAFSAKFGYARHLCSGLTKLHVGDPMPDIDPSTLWPNAAILLSLNGALLCKRSFDLRICDRL</sequence>
<feature type="transmembrane region" description="Helical" evidence="7">
    <location>
        <begin position="373"/>
        <end position="396"/>
    </location>
</feature>
<dbReference type="GO" id="GO:0006508">
    <property type="term" value="P:proteolysis"/>
    <property type="evidence" value="ECO:0007669"/>
    <property type="project" value="UniProtKB-KW"/>
</dbReference>
<keyword evidence="7" id="KW-0472">Membrane</keyword>
<evidence type="ECO:0000256" key="1">
    <source>
        <dbReference type="ARBA" id="ARBA00001947"/>
    </source>
</evidence>
<keyword evidence="4" id="KW-0378">Hydrolase</keyword>
<dbReference type="WBParaSite" id="jg13859">
    <property type="protein sequence ID" value="jg13859"/>
    <property type="gene ID" value="jg13859"/>
</dbReference>
<feature type="domain" description="Peptidase M48" evidence="8">
    <location>
        <begin position="241"/>
        <end position="428"/>
    </location>
</feature>
<feature type="transmembrane region" description="Helical" evidence="7">
    <location>
        <begin position="334"/>
        <end position="353"/>
    </location>
</feature>
<evidence type="ECO:0000313" key="9">
    <source>
        <dbReference type="Proteomes" id="UP000887574"/>
    </source>
</evidence>
<keyword evidence="3" id="KW-0479">Metal-binding</keyword>
<keyword evidence="9" id="KW-1185">Reference proteome</keyword>
<comment type="cofactor">
    <cofactor evidence="1">
        <name>Zn(2+)</name>
        <dbReference type="ChEBI" id="CHEBI:29105"/>
    </cofactor>
</comment>
<keyword evidence="7" id="KW-1133">Transmembrane helix</keyword>
<dbReference type="GO" id="GO:0004222">
    <property type="term" value="F:metalloendopeptidase activity"/>
    <property type="evidence" value="ECO:0007669"/>
    <property type="project" value="InterPro"/>
</dbReference>
<accession>A0A915CZP8</accession>